<accession>A0A0L1I8N2</accession>
<reference evidence="4" key="1">
    <citation type="submission" date="2015-07" db="EMBL/GenBank/DDBJ databases">
        <title>Annotation of Plasmodium falciparum IGH-CR14.</title>
        <authorList>
            <consortium name="The Broad Institute Genome Sequencing Platform"/>
            <person name="Volkman S.K."/>
            <person name="Neafsey D.E."/>
            <person name="Dash A.P."/>
            <person name="Chitnis C.E."/>
            <person name="Hartl D.L."/>
            <person name="Young S.K."/>
            <person name="Zeng Q."/>
            <person name="Koehrsen M."/>
            <person name="Alvarado L."/>
            <person name="Berlin A."/>
            <person name="Borenstein D."/>
            <person name="Chapman S.B."/>
            <person name="Chen Z."/>
            <person name="Engels R."/>
            <person name="Freedman E."/>
            <person name="Gellesch M."/>
            <person name="Goldberg J."/>
            <person name="Griggs A."/>
            <person name="Gujja S."/>
            <person name="Heilman E.R."/>
            <person name="Heiman D.I."/>
            <person name="Howarth C."/>
            <person name="Jen D."/>
            <person name="Larson L."/>
            <person name="Mehta T."/>
            <person name="Neiman D."/>
            <person name="Park D."/>
            <person name="Pearson M."/>
            <person name="Roberts A."/>
            <person name="Saif S."/>
            <person name="Shea T."/>
            <person name="Shenoy N."/>
            <person name="Sisk P."/>
            <person name="Stolte C."/>
            <person name="Sykes S."/>
            <person name="Walk T."/>
            <person name="White J."/>
            <person name="Yandava C."/>
            <person name="Haas B."/>
            <person name="Henn M.R."/>
            <person name="Nusbaum C."/>
            <person name="Birren B."/>
        </authorList>
    </citation>
    <scope>NUCLEOTIDE SEQUENCE [LARGE SCALE GENOMIC DNA]</scope>
    <source>
        <strain evidence="4">IGH-CR14</strain>
    </source>
</reference>
<dbReference type="OrthoDB" id="430737at2759"/>
<dbReference type="Proteomes" id="UP000054562">
    <property type="component" value="Unassembled WGS sequence"/>
</dbReference>
<dbReference type="PANTHER" id="PTHR21228:SF40">
    <property type="entry name" value="LD45607P"/>
    <property type="match status" value="1"/>
</dbReference>
<dbReference type="AlphaFoldDB" id="A0A0L1I8N2"/>
<evidence type="ECO:0000259" key="2">
    <source>
        <dbReference type="Pfam" id="PF26188"/>
    </source>
</evidence>
<dbReference type="InterPro" id="IPR050870">
    <property type="entry name" value="FAST_kinase"/>
</dbReference>
<sequence length="870" mass="102880">MIWNNIKNFIQSKNDIILYRTKPLYDMNIRYMKNKRRGLKEQPRKKPLDIEKKIRNPYKYEEGMHFDNLSKGELYLPESCKGKKLAMLCNRLYYFNINDEELLQRYAERASVIANSMSTKEMSLILNTMRKFNYRNEKLLETFSKHIPSKLHKGVPQDISLILNAYSHFNYKDKNLINRICEEIPHKIPHFQPSHISSVISAFYKLQIRDQIIIDDLIDEIIERIDEFDPKSLTNIINSFSKLNYKNDNKYILWKKCIEAVKKLDKEFNFLEIVLITNALCKEHIIKIKNKDNEYLHIDKYNNNNNNNNNNICTHLCEVIKYKIYEEKCLNVHTNAFLLCTVAHSLSKVKYYEKDLFHFIIEYFSHENNYISLDNQHFSQLIYSSYIFNIDKPEFINMFIKVISNRIETKQLNEQALSTICYSFAKLKIRNISFFILLSSYIIKQKIQLSTQSLSLICYSYSKLLIKSEMLFYILSVQIFQNMNMFTKQGLSIILSSYANLKIFNVKMFSLINKYMNLYLPNFTKNECLLICSHYDHALKKLNDPVDTNNDDTTVLVNKTTKTKKELNDFVKLLKEKISKIEDDEKIKNYNNKNKIVNNEEEHADHFDDENIFSIFKQNDILNDQYEDDNNNNNNNNNNTIVNIPNPNYTLNTSDGFIINEDIKKKEDTLKLYQKIFLNHKNVNSNILQNVSLNNEIFSQQLSSLIDKQKETNEEMNNYQAFQNNPKDEINEKTESTSNISDVSTLSNISHTSDISNNTQLFDHLKPSSNQIYNNNHKTKSLIDLMTSNKPAILNSEKENLIKSAEQMETEFIRDYVNQQKDSHHNSTIGRNHEKRKKKINKIKNLLSKNHQTVNDLNNLKKKWNEIYKK</sequence>
<protein>
    <submittedName>
        <fullName evidence="3">Uncharacterized protein</fullName>
    </submittedName>
</protein>
<proteinExistence type="predicted"/>
<dbReference type="EMBL" id="GG665107">
    <property type="protein sequence ID" value="KNG75969.1"/>
    <property type="molecule type" value="Genomic_DNA"/>
</dbReference>
<dbReference type="GO" id="GO:0035770">
    <property type="term" value="C:ribonucleoprotein granule"/>
    <property type="evidence" value="ECO:0007669"/>
    <property type="project" value="TreeGrafter"/>
</dbReference>
<dbReference type="GO" id="GO:0000963">
    <property type="term" value="P:mitochondrial RNA processing"/>
    <property type="evidence" value="ECO:0007669"/>
    <property type="project" value="TreeGrafter"/>
</dbReference>
<dbReference type="InterPro" id="IPR058917">
    <property type="entry name" value="RESC6_dom"/>
</dbReference>
<feature type="domain" description="RNA-editing substrate-binding complex 8 protein HEAT repeats" evidence="1">
    <location>
        <begin position="95"/>
        <end position="254"/>
    </location>
</feature>
<feature type="domain" description="RNA-editing substrate-binding complex 6 protein" evidence="2">
    <location>
        <begin position="337"/>
        <end position="510"/>
    </location>
</feature>
<evidence type="ECO:0000313" key="4">
    <source>
        <dbReference type="Proteomes" id="UP000054562"/>
    </source>
</evidence>
<organism evidence="3 4">
    <name type="scientific">Plasmodium falciparum IGH-CR14</name>
    <dbReference type="NCBI Taxonomy" id="580059"/>
    <lineage>
        <taxon>Eukaryota</taxon>
        <taxon>Sar</taxon>
        <taxon>Alveolata</taxon>
        <taxon>Apicomplexa</taxon>
        <taxon>Aconoidasida</taxon>
        <taxon>Haemosporida</taxon>
        <taxon>Plasmodiidae</taxon>
        <taxon>Plasmodium</taxon>
        <taxon>Plasmodium (Laverania)</taxon>
    </lineage>
</organism>
<dbReference type="InterPro" id="IPR058977">
    <property type="entry name" value="RESC8_HEAT"/>
</dbReference>
<dbReference type="GO" id="GO:0005759">
    <property type="term" value="C:mitochondrial matrix"/>
    <property type="evidence" value="ECO:0007669"/>
    <property type="project" value="TreeGrafter"/>
</dbReference>
<dbReference type="Pfam" id="PF26172">
    <property type="entry name" value="RESC8"/>
    <property type="match status" value="1"/>
</dbReference>
<dbReference type="GO" id="GO:0044528">
    <property type="term" value="P:regulation of mitochondrial mRNA stability"/>
    <property type="evidence" value="ECO:0007669"/>
    <property type="project" value="TreeGrafter"/>
</dbReference>
<reference evidence="4" key="2">
    <citation type="submission" date="2015-07" db="EMBL/GenBank/DDBJ databases">
        <title>The genome sequence of Plasmodium falciparum IGH-CR14.</title>
        <authorList>
            <consortium name="The Broad Institute Genome Sequencing Platform"/>
            <person name="Volkman S.K."/>
            <person name="Neafsey D.E."/>
            <person name="Dash A.P."/>
            <person name="Chitnis C.E."/>
            <person name="Hartl D.L."/>
            <person name="Young S.K."/>
            <person name="Kodira C.D."/>
            <person name="Zeng Q."/>
            <person name="Koehrsen M."/>
            <person name="Godfrey P."/>
            <person name="Alvarado L."/>
            <person name="Berlin A."/>
            <person name="Borenstein D."/>
            <person name="Chen Z."/>
            <person name="Engels R."/>
            <person name="Freedman E."/>
            <person name="Gellesch M."/>
            <person name="Goldberg J."/>
            <person name="Griggs A."/>
            <person name="Gujja S."/>
            <person name="Heiman D."/>
            <person name="Hepburn T."/>
            <person name="Howarth C."/>
            <person name="Jen D."/>
            <person name="Larson L."/>
            <person name="Lewis B."/>
            <person name="Mehta T."/>
            <person name="Park D."/>
            <person name="Pearson M."/>
            <person name="Roberts A."/>
            <person name="Saif S."/>
            <person name="Shea T."/>
            <person name="Shenoy N."/>
            <person name="Sisk P."/>
            <person name="Stolte C."/>
            <person name="Sykes S."/>
            <person name="Walk T."/>
            <person name="White J."/>
            <person name="Yandava C."/>
            <person name="Wirth D.F."/>
            <person name="Nusbaum C."/>
            <person name="Birren B."/>
        </authorList>
    </citation>
    <scope>NUCLEOTIDE SEQUENCE [LARGE SCALE GENOMIC DNA]</scope>
    <source>
        <strain evidence="4">IGH-CR14</strain>
    </source>
</reference>
<evidence type="ECO:0000259" key="1">
    <source>
        <dbReference type="Pfam" id="PF26172"/>
    </source>
</evidence>
<dbReference type="GO" id="GO:0003723">
    <property type="term" value="F:RNA binding"/>
    <property type="evidence" value="ECO:0007669"/>
    <property type="project" value="TreeGrafter"/>
</dbReference>
<name>A0A0L1I8N2_PLAFA</name>
<dbReference type="Pfam" id="PF26188">
    <property type="entry name" value="RESC6"/>
    <property type="match status" value="1"/>
</dbReference>
<evidence type="ECO:0000313" key="3">
    <source>
        <dbReference type="EMBL" id="KNG75969.1"/>
    </source>
</evidence>
<dbReference type="PANTHER" id="PTHR21228">
    <property type="entry name" value="FAST LEU-RICH DOMAIN-CONTAINING"/>
    <property type="match status" value="1"/>
</dbReference>
<gene>
    <name evidence="3" type="ORF">PFMG_02310</name>
</gene>